<protein>
    <submittedName>
        <fullName evidence="16">Zinc finger protein 239-like isoform X1</fullName>
    </submittedName>
</protein>
<feature type="domain" description="C2H2-type" evidence="14">
    <location>
        <begin position="606"/>
        <end position="633"/>
    </location>
</feature>
<keyword evidence="10" id="KW-0804">Transcription</keyword>
<dbReference type="FunFam" id="3.30.160.60:FF:000065">
    <property type="entry name" value="B-cell CLL/lymphoma 6, member B"/>
    <property type="match status" value="1"/>
</dbReference>
<evidence type="ECO:0000256" key="12">
    <source>
        <dbReference type="PROSITE-ProRule" id="PRU00042"/>
    </source>
</evidence>
<evidence type="ECO:0000313" key="16">
    <source>
        <dbReference type="RefSeq" id="XP_031438563.1"/>
    </source>
</evidence>
<feature type="domain" description="C2H2-type" evidence="14">
    <location>
        <begin position="550"/>
        <end position="577"/>
    </location>
</feature>
<dbReference type="FunFam" id="3.30.160.60:FF:000097">
    <property type="entry name" value="Zinc finger protein"/>
    <property type="match status" value="1"/>
</dbReference>
<evidence type="ECO:0000256" key="9">
    <source>
        <dbReference type="ARBA" id="ARBA00023125"/>
    </source>
</evidence>
<dbReference type="AlphaFoldDB" id="A0A6P8GHL8"/>
<evidence type="ECO:0000256" key="11">
    <source>
        <dbReference type="ARBA" id="ARBA00023242"/>
    </source>
</evidence>
<dbReference type="FunFam" id="3.30.160.60:FF:000358">
    <property type="entry name" value="zinc finger protein 24"/>
    <property type="match status" value="1"/>
</dbReference>
<dbReference type="Pfam" id="PF14973">
    <property type="entry name" value="TINF2_N"/>
    <property type="match status" value="1"/>
</dbReference>
<dbReference type="CDD" id="cd11657">
    <property type="entry name" value="TIN2_N"/>
    <property type="match status" value="1"/>
</dbReference>
<dbReference type="GO" id="GO:0000977">
    <property type="term" value="F:RNA polymerase II transcription regulatory region sequence-specific DNA binding"/>
    <property type="evidence" value="ECO:0007669"/>
    <property type="project" value="TreeGrafter"/>
</dbReference>
<dbReference type="FunFam" id="3.30.160.60:FF:000690">
    <property type="entry name" value="Zinc finger protein 354C"/>
    <property type="match status" value="1"/>
</dbReference>
<evidence type="ECO:0000256" key="2">
    <source>
        <dbReference type="ARBA" id="ARBA00004123"/>
    </source>
</evidence>
<feature type="domain" description="C2H2-type" evidence="14">
    <location>
        <begin position="635"/>
        <end position="662"/>
    </location>
</feature>
<proteinExistence type="inferred from homology"/>
<evidence type="ECO:0000256" key="1">
    <source>
        <dbReference type="ARBA" id="ARBA00003767"/>
    </source>
</evidence>
<reference evidence="16" key="1">
    <citation type="submission" date="2025-08" db="UniProtKB">
        <authorList>
            <consortium name="RefSeq"/>
        </authorList>
    </citation>
    <scope>IDENTIFICATION</scope>
</reference>
<evidence type="ECO:0000256" key="10">
    <source>
        <dbReference type="ARBA" id="ARBA00023163"/>
    </source>
</evidence>
<dbReference type="Proteomes" id="UP000515152">
    <property type="component" value="Chromosome 16"/>
</dbReference>
<feature type="domain" description="C2H2-type" evidence="14">
    <location>
        <begin position="578"/>
        <end position="605"/>
    </location>
</feature>
<dbReference type="Pfam" id="PF00096">
    <property type="entry name" value="zf-C2H2"/>
    <property type="match status" value="10"/>
</dbReference>
<dbReference type="RefSeq" id="XP_031438563.1">
    <property type="nucleotide sequence ID" value="XM_031582703.2"/>
</dbReference>
<feature type="domain" description="C2H2-type" evidence="14">
    <location>
        <begin position="438"/>
        <end position="465"/>
    </location>
</feature>
<keyword evidence="4" id="KW-0479">Metal-binding</keyword>
<feature type="compositionally biased region" description="Low complexity" evidence="13">
    <location>
        <begin position="301"/>
        <end position="313"/>
    </location>
</feature>
<dbReference type="InterPro" id="IPR029400">
    <property type="entry name" value="TINF2_N"/>
</dbReference>
<feature type="compositionally biased region" description="Basic and acidic residues" evidence="13">
    <location>
        <begin position="282"/>
        <end position="296"/>
    </location>
</feature>
<dbReference type="PROSITE" id="PS00028">
    <property type="entry name" value="ZINC_FINGER_C2H2_1"/>
    <property type="match status" value="11"/>
</dbReference>
<comment type="function">
    <text evidence="1">May be involved in transcriptional regulation.</text>
</comment>
<dbReference type="GO" id="GO:0008270">
    <property type="term" value="F:zinc ion binding"/>
    <property type="evidence" value="ECO:0007669"/>
    <property type="project" value="UniProtKB-KW"/>
</dbReference>
<comment type="subcellular location">
    <subcellularLocation>
        <location evidence="2">Nucleus</location>
    </subcellularLocation>
</comment>
<dbReference type="FunFam" id="3.30.160.60:FF:001498">
    <property type="entry name" value="Zinc finger protein 404"/>
    <property type="match status" value="1"/>
</dbReference>
<dbReference type="PROSITE" id="PS50157">
    <property type="entry name" value="ZINC_FINGER_C2H2_2"/>
    <property type="match status" value="11"/>
</dbReference>
<feature type="domain" description="C2H2-type" evidence="14">
    <location>
        <begin position="691"/>
        <end position="718"/>
    </location>
</feature>
<keyword evidence="9" id="KW-0238">DNA-binding</keyword>
<dbReference type="OrthoDB" id="427030at2759"/>
<name>A0A6P8GHL8_CLUHA</name>
<evidence type="ECO:0000256" key="8">
    <source>
        <dbReference type="ARBA" id="ARBA00023015"/>
    </source>
</evidence>
<dbReference type="PANTHER" id="PTHR24379:SF127">
    <property type="entry name" value="BLOODY FINGERS-RELATED"/>
    <property type="match status" value="1"/>
</dbReference>
<dbReference type="InterPro" id="IPR013087">
    <property type="entry name" value="Znf_C2H2_type"/>
</dbReference>
<comment type="similarity">
    <text evidence="3">Belongs to the krueppel C2H2-type zinc-finger protein family.</text>
</comment>
<dbReference type="SUPFAM" id="SSF57667">
    <property type="entry name" value="beta-beta-alpha zinc fingers"/>
    <property type="match status" value="6"/>
</dbReference>
<dbReference type="FunFam" id="3.30.160.60:FF:002343">
    <property type="entry name" value="Zinc finger protein 33A"/>
    <property type="match status" value="1"/>
</dbReference>
<dbReference type="InterPro" id="IPR036236">
    <property type="entry name" value="Znf_C2H2_sf"/>
</dbReference>
<evidence type="ECO:0000256" key="7">
    <source>
        <dbReference type="ARBA" id="ARBA00022833"/>
    </source>
</evidence>
<feature type="compositionally biased region" description="Basic and acidic residues" evidence="13">
    <location>
        <begin position="401"/>
        <end position="410"/>
    </location>
</feature>
<dbReference type="Gene3D" id="3.30.160.60">
    <property type="entry name" value="Classic Zinc Finger"/>
    <property type="match status" value="11"/>
</dbReference>
<keyword evidence="5" id="KW-0677">Repeat</keyword>
<keyword evidence="15" id="KW-1185">Reference proteome</keyword>
<feature type="domain" description="C2H2-type" evidence="14">
    <location>
        <begin position="494"/>
        <end position="521"/>
    </location>
</feature>
<feature type="domain" description="C2H2-type" evidence="14">
    <location>
        <begin position="719"/>
        <end position="746"/>
    </location>
</feature>
<evidence type="ECO:0000256" key="6">
    <source>
        <dbReference type="ARBA" id="ARBA00022771"/>
    </source>
</evidence>
<gene>
    <name evidence="16" type="primary">LOC105907344</name>
</gene>
<feature type="domain" description="C2H2-type" evidence="14">
    <location>
        <begin position="466"/>
        <end position="493"/>
    </location>
</feature>
<keyword evidence="7" id="KW-0862">Zinc</keyword>
<feature type="region of interest" description="Disordered" evidence="13">
    <location>
        <begin position="258"/>
        <end position="316"/>
    </location>
</feature>
<accession>A0A6P8GHL8</accession>
<keyword evidence="8" id="KW-0805">Transcription regulation</keyword>
<organism evidence="15 16">
    <name type="scientific">Clupea harengus</name>
    <name type="common">Atlantic herring</name>
    <dbReference type="NCBI Taxonomy" id="7950"/>
    <lineage>
        <taxon>Eukaryota</taxon>
        <taxon>Metazoa</taxon>
        <taxon>Chordata</taxon>
        <taxon>Craniata</taxon>
        <taxon>Vertebrata</taxon>
        <taxon>Euteleostomi</taxon>
        <taxon>Actinopterygii</taxon>
        <taxon>Neopterygii</taxon>
        <taxon>Teleostei</taxon>
        <taxon>Clupei</taxon>
        <taxon>Clupeiformes</taxon>
        <taxon>Clupeoidei</taxon>
        <taxon>Clupeidae</taxon>
        <taxon>Clupea</taxon>
    </lineage>
</organism>
<dbReference type="PANTHER" id="PTHR24379">
    <property type="entry name" value="KRAB AND ZINC FINGER DOMAIN-CONTAINING"/>
    <property type="match status" value="1"/>
</dbReference>
<feature type="domain" description="C2H2-type" evidence="14">
    <location>
        <begin position="663"/>
        <end position="690"/>
    </location>
</feature>
<dbReference type="GO" id="GO:0005634">
    <property type="term" value="C:nucleus"/>
    <property type="evidence" value="ECO:0007669"/>
    <property type="project" value="UniProtKB-SubCell"/>
</dbReference>
<evidence type="ECO:0000313" key="15">
    <source>
        <dbReference type="Proteomes" id="UP000515152"/>
    </source>
</evidence>
<dbReference type="KEGG" id="char:105907344"/>
<dbReference type="FunFam" id="3.30.160.60:FF:000902">
    <property type="entry name" value="Zinc finger protein 445"/>
    <property type="match status" value="1"/>
</dbReference>
<evidence type="ECO:0000256" key="3">
    <source>
        <dbReference type="ARBA" id="ARBA00006991"/>
    </source>
</evidence>
<keyword evidence="6 12" id="KW-0863">Zinc-finger</keyword>
<evidence type="ECO:0000259" key="14">
    <source>
        <dbReference type="PROSITE" id="PS50157"/>
    </source>
</evidence>
<feature type="domain" description="C2H2-type" evidence="14">
    <location>
        <begin position="522"/>
        <end position="549"/>
    </location>
</feature>
<feature type="region of interest" description="Disordered" evidence="13">
    <location>
        <begin position="732"/>
        <end position="760"/>
    </location>
</feature>
<dbReference type="GeneID" id="105907344"/>
<evidence type="ECO:0000256" key="13">
    <source>
        <dbReference type="SAM" id="MobiDB-lite"/>
    </source>
</evidence>
<sequence length="760" mass="86337">MSSAENFKTIPSLPLSSLRLLVSPIRLMTAFMWQVAEHHNIAHYGKLEEFVGLVSQAAPKFFNESQSTRLVIQLRTRMILEFYRTGSPAPMTIQAHLDMLSNLKQSSSDEEAVKYLDDFAELIQTVLTDPTSKEHYFQNVFPELYGPEYDSALENLVLEFLSKVEELLPAPDLRQTAIWLGAAPCALEDCSQPLMHPEDLKNLLKLNGDTGPNTEEAGEVAVISGPPACPIEEEVMVMADPSSPVEVAESVVITSLSDPNEIVDCDEPQGFDGVDYVSDEEYSPKEAHSPQDREIVDTLQSSGDASSEGVSESVSKKTNQQIYVIQQPARAVAKPSTPSTVYVINPVAVRKRSVEKTEVTPLSVEKWISQIASKVISLPFLPSLPKSSILRSRSAARSRTRSRDDQDKIVLRKKTTSSLGSPDESQESPQTRRHRETYTCDQCGKSFPYQCLLEDHERTHTGQKPFQCSVCGKTFRARSFLTIHEKIHSNVRPFQCQVCKKAFRKRADLVKHHLVHTGEKPYKCTICGKGFTQGSYLKIHQACHTSEHHYPCPHCEKTFPTAFKLRMHERYHTKERPHHCMKCGKSFIHLSMLKRHMGYHAGKRQYLCALCGKAFVYMFDLKKHQRRHDKPKEEVPCNICHKIFSSPEGVRCHMRIHTGEQPFQCQECGKSFSQLGNMKRHQRVHTGERPFTCTVCDKTFKHSSHLKDHSHIHTGAWPYQCDHCGKQFRFPGPLKKHERTHVDPQDGRRSSRRKQDPQKT</sequence>
<feature type="compositionally biased region" description="Basic and acidic residues" evidence="13">
    <location>
        <begin position="740"/>
        <end position="760"/>
    </location>
</feature>
<keyword evidence="11" id="KW-0539">Nucleus</keyword>
<dbReference type="GO" id="GO:0000981">
    <property type="term" value="F:DNA-binding transcription factor activity, RNA polymerase II-specific"/>
    <property type="evidence" value="ECO:0007669"/>
    <property type="project" value="TreeGrafter"/>
</dbReference>
<dbReference type="SMART" id="SM00355">
    <property type="entry name" value="ZnF_C2H2"/>
    <property type="match status" value="11"/>
</dbReference>
<dbReference type="FunFam" id="3.30.160.60:FF:001009">
    <property type="entry name" value="Zinc finger protein 26"/>
    <property type="match status" value="1"/>
</dbReference>
<evidence type="ECO:0000256" key="4">
    <source>
        <dbReference type="ARBA" id="ARBA00022723"/>
    </source>
</evidence>
<feature type="region of interest" description="Disordered" evidence="13">
    <location>
        <begin position="389"/>
        <end position="435"/>
    </location>
</feature>
<evidence type="ECO:0000256" key="5">
    <source>
        <dbReference type="ARBA" id="ARBA00022737"/>
    </source>
</evidence>